<evidence type="ECO:0000256" key="3">
    <source>
        <dbReference type="ARBA" id="ARBA00022670"/>
    </source>
</evidence>
<dbReference type="EC" id="3.4.19.12" evidence="2"/>
<feature type="region of interest" description="Disordered" evidence="7">
    <location>
        <begin position="1178"/>
        <end position="1212"/>
    </location>
</feature>
<dbReference type="InterPro" id="IPR048857">
    <property type="entry name" value="OTU1_Ubl"/>
</dbReference>
<dbReference type="FunFam" id="3.10.20.90:FF:000146">
    <property type="entry name" value="deubiquitinating protein VCIP135 isoform X1"/>
    <property type="match status" value="1"/>
</dbReference>
<feature type="compositionally biased region" description="Pro residues" evidence="7">
    <location>
        <begin position="777"/>
        <end position="787"/>
    </location>
</feature>
<evidence type="ECO:0000256" key="5">
    <source>
        <dbReference type="ARBA" id="ARBA00022801"/>
    </source>
</evidence>
<evidence type="ECO:0000313" key="10">
    <source>
        <dbReference type="Proteomes" id="UP001591681"/>
    </source>
</evidence>
<feature type="region of interest" description="Disordered" evidence="7">
    <location>
        <begin position="1020"/>
        <end position="1040"/>
    </location>
</feature>
<feature type="compositionally biased region" description="Low complexity" evidence="7">
    <location>
        <begin position="767"/>
        <end position="776"/>
    </location>
</feature>
<reference evidence="9 10" key="1">
    <citation type="submission" date="2024-09" db="EMBL/GenBank/DDBJ databases">
        <title>A chromosome-level genome assembly of Gray's grenadier anchovy, Coilia grayii.</title>
        <authorList>
            <person name="Fu Z."/>
        </authorList>
    </citation>
    <scope>NUCLEOTIDE SEQUENCE [LARGE SCALE GENOMIC DNA]</scope>
    <source>
        <strain evidence="9">G4</strain>
        <tissue evidence="9">Muscle</tissue>
    </source>
</reference>
<feature type="region of interest" description="Disordered" evidence="7">
    <location>
        <begin position="731"/>
        <end position="811"/>
    </location>
</feature>
<dbReference type="PROSITE" id="PS50802">
    <property type="entry name" value="OTU"/>
    <property type="match status" value="1"/>
</dbReference>
<dbReference type="Proteomes" id="UP001591681">
    <property type="component" value="Unassembled WGS sequence"/>
</dbReference>
<feature type="compositionally biased region" description="Basic and acidic residues" evidence="7">
    <location>
        <begin position="1184"/>
        <end position="1196"/>
    </location>
</feature>
<gene>
    <name evidence="9" type="ORF">ACEWY4_006015</name>
</gene>
<keyword evidence="10" id="KW-1185">Reference proteome</keyword>
<feature type="compositionally biased region" description="Polar residues" evidence="7">
    <location>
        <begin position="796"/>
        <end position="811"/>
    </location>
</feature>
<feature type="region of interest" description="Disordered" evidence="7">
    <location>
        <begin position="850"/>
        <end position="910"/>
    </location>
</feature>
<dbReference type="Pfam" id="PF21403">
    <property type="entry name" value="OTU1_UBXL"/>
    <property type="match status" value="1"/>
</dbReference>
<feature type="compositionally biased region" description="Basic and acidic residues" evidence="7">
    <location>
        <begin position="891"/>
        <end position="910"/>
    </location>
</feature>
<accession>A0ABD1KCF3</accession>
<feature type="compositionally biased region" description="Acidic residues" evidence="7">
    <location>
        <begin position="1197"/>
        <end position="1212"/>
    </location>
</feature>
<feature type="compositionally biased region" description="Polar residues" evidence="7">
    <location>
        <begin position="1104"/>
        <end position="1113"/>
    </location>
</feature>
<dbReference type="Pfam" id="PF19437">
    <property type="entry name" value="VCIP135_N"/>
    <property type="match status" value="1"/>
</dbReference>
<comment type="caution">
    <text evidence="9">The sequence shown here is derived from an EMBL/GenBank/DDBJ whole genome shotgun (WGS) entry which is preliminary data.</text>
</comment>
<dbReference type="EMBL" id="JBHFQA010000006">
    <property type="protein sequence ID" value="KAL2096808.1"/>
    <property type="molecule type" value="Genomic_DNA"/>
</dbReference>
<feature type="compositionally biased region" description="Polar residues" evidence="7">
    <location>
        <begin position="755"/>
        <end position="764"/>
    </location>
</feature>
<dbReference type="GO" id="GO:0004843">
    <property type="term" value="F:cysteine-type deubiquitinase activity"/>
    <property type="evidence" value="ECO:0007669"/>
    <property type="project" value="UniProtKB-EC"/>
</dbReference>
<dbReference type="AlphaFoldDB" id="A0ABD1KCF3"/>
<name>A0ABD1KCF3_9TELE</name>
<keyword evidence="4" id="KW-0833">Ubl conjugation pathway</keyword>
<feature type="domain" description="OTU" evidence="8">
    <location>
        <begin position="195"/>
        <end position="354"/>
    </location>
</feature>
<dbReference type="CDD" id="cd22769">
    <property type="entry name" value="OTU_VCIP135"/>
    <property type="match status" value="1"/>
</dbReference>
<evidence type="ECO:0000256" key="4">
    <source>
        <dbReference type="ARBA" id="ARBA00022786"/>
    </source>
</evidence>
<dbReference type="GO" id="GO:0006508">
    <property type="term" value="P:proteolysis"/>
    <property type="evidence" value="ECO:0007669"/>
    <property type="project" value="UniProtKB-KW"/>
</dbReference>
<feature type="region of interest" description="Disordered" evidence="7">
    <location>
        <begin position="1079"/>
        <end position="1120"/>
    </location>
</feature>
<evidence type="ECO:0000256" key="2">
    <source>
        <dbReference type="ARBA" id="ARBA00012759"/>
    </source>
</evidence>
<dbReference type="PANTHER" id="PTHR14843">
    <property type="entry name" value="DEUBIQUITINATING PROTEIN VCIP135"/>
    <property type="match status" value="1"/>
</dbReference>
<dbReference type="InterPro" id="IPR003323">
    <property type="entry name" value="OTU_dom"/>
</dbReference>
<feature type="region of interest" description="Disordered" evidence="7">
    <location>
        <begin position="649"/>
        <end position="706"/>
    </location>
</feature>
<feature type="compositionally biased region" description="Pro residues" evidence="7">
    <location>
        <begin position="688"/>
        <end position="703"/>
    </location>
</feature>
<proteinExistence type="predicted"/>
<keyword evidence="6" id="KW-0788">Thiol protease</keyword>
<dbReference type="InterPro" id="IPR039087">
    <property type="entry name" value="VCPIP1"/>
</dbReference>
<dbReference type="InterPro" id="IPR045827">
    <property type="entry name" value="VCPIP1_N"/>
</dbReference>
<keyword evidence="5" id="KW-0378">Hydrolase</keyword>
<dbReference type="Pfam" id="PF02338">
    <property type="entry name" value="OTU"/>
    <property type="match status" value="1"/>
</dbReference>
<protein>
    <recommendedName>
        <fullName evidence="2">ubiquitinyl hydrolase 1</fullName>
        <ecNumber evidence="2">3.4.19.12</ecNumber>
    </recommendedName>
</protein>
<dbReference type="CDD" id="cd17059">
    <property type="entry name" value="Ubl_OTU1"/>
    <property type="match status" value="1"/>
</dbReference>
<evidence type="ECO:0000256" key="6">
    <source>
        <dbReference type="ARBA" id="ARBA00022807"/>
    </source>
</evidence>
<dbReference type="PANTHER" id="PTHR14843:SF2">
    <property type="entry name" value="DEUBIQUITINATING PROTEIN VCPIP1"/>
    <property type="match status" value="1"/>
</dbReference>
<evidence type="ECO:0000313" key="9">
    <source>
        <dbReference type="EMBL" id="KAL2096808.1"/>
    </source>
</evidence>
<keyword evidence="3" id="KW-0645">Protease</keyword>
<evidence type="ECO:0000256" key="1">
    <source>
        <dbReference type="ARBA" id="ARBA00000707"/>
    </source>
</evidence>
<organism evidence="9 10">
    <name type="scientific">Coilia grayii</name>
    <name type="common">Gray's grenadier anchovy</name>
    <dbReference type="NCBI Taxonomy" id="363190"/>
    <lineage>
        <taxon>Eukaryota</taxon>
        <taxon>Metazoa</taxon>
        <taxon>Chordata</taxon>
        <taxon>Craniata</taxon>
        <taxon>Vertebrata</taxon>
        <taxon>Euteleostomi</taxon>
        <taxon>Actinopterygii</taxon>
        <taxon>Neopterygii</taxon>
        <taxon>Teleostei</taxon>
        <taxon>Clupei</taxon>
        <taxon>Clupeiformes</taxon>
        <taxon>Clupeoidei</taxon>
        <taxon>Engraulidae</taxon>
        <taxon>Coilinae</taxon>
        <taxon>Coilia</taxon>
    </lineage>
</organism>
<evidence type="ECO:0000259" key="8">
    <source>
        <dbReference type="PROSITE" id="PS50802"/>
    </source>
</evidence>
<evidence type="ECO:0000256" key="7">
    <source>
        <dbReference type="SAM" id="MobiDB-lite"/>
    </source>
</evidence>
<feature type="compositionally biased region" description="Basic and acidic residues" evidence="7">
    <location>
        <begin position="853"/>
        <end position="876"/>
    </location>
</feature>
<dbReference type="Gene3D" id="3.10.20.90">
    <property type="entry name" value="Phosphatidylinositol 3-kinase Catalytic Subunit, Chain A, domain 1"/>
    <property type="match status" value="1"/>
</dbReference>
<comment type="catalytic activity">
    <reaction evidence="1">
        <text>Thiol-dependent hydrolysis of ester, thioester, amide, peptide and isopeptide bonds formed by the C-terminal Gly of ubiquitin (a 76-residue protein attached to proteins as an intracellular targeting signal).</text>
        <dbReference type="EC" id="3.4.19.12"/>
    </reaction>
</comment>
<sequence>MSSSPPGNKKKDKRILSGSCPDPECQARLFFPAHGAASIECTECGQRHEQKSLLRVEEVTDPDPDVVLHNLLRHALLGAVTSTAPKKKKAAPELVKVSGLSNYHCKLLSPILTLYGMDRRTGTAKLLSELLPTSSSTSTTSSSIFDCSLLSSHAFLIDPAHLPTPGYGRDRSGSLLYLQDTLRELLVANSGQERLVPIHVDGDGHCLVHAVSRALVGRELFWHALRENLKRHFTENLLRYRTLFSDFIAASEWDDIISECDPLFTPPEGIPLGLRNVHIFGLANVLRRPIVLLDSLSGMRSSGDYSATFLPGLVSPESCQSKAPGGGVSGVLNKPICLAWSSSAHNHYIPLVGVKGAEPARLPARLLPKAWGVPQHLIGRYVDLDTEGGCAIGGERSLGDAYLKRLTVAMDAVFVKNNGIPASLVSDVHHYVFRRRGVVGSNPEEVTSASRRWLDEGRLHRCLACGGVSELSVPPDWLSAGGKLHALAVHTHDALQHDRSYSFPLSNLVCVYDAQSDLLVPDYARSAPAACHTCHSGALRPLTPSGGVAYRDGDRTDTPSFGGKCGCGFKHFWGGREYDNLPEALPVSLEWGGRAVRETVYWWQHESDSALNSNAYEVAARLVDAHFPGEFGSEPLVQKVVTSILQQTQDRQRRRLDQYRPVSVEHPQVPGPLIAPEAPSSSPHHHQLPPPTTTAPDPPPPPSKIILMGQKSKTLHREELTMSKAELRLQQSVRDHAPQTQQRSGRPIAAKSEAATANHSQIPSQLAAPAPASASAPPTPTKAPPPPRSDEKKVRVTTSDGRQATLTLRASTNHAEFRRAVAEAFGVPAERQRIRVGFPPRLLPCPKEAANQEEDRQPVPLQHGDRVSVEILRGEDSELNGGEGEEEEEEERRGGEREREREREERLSQADRELQDNIDLEISSLCLLATLMGEDVWSYAKKLPHLFQPGGVFYNIVKKDMGLLDGKHFSLPQLPGRVFAYSCRDDRLELCVDHAPFSSSGCGGHFPISPCVDELVAASNQTQAGRSQETEESRGHAHSLGGVVAVRKKKMKEGEVGLHAKGAGLQAKEAGLQGVTAFKGKGHWLGGSPPINTPPSSPSHRPITRQQDSQSQLAPPPELVRVAPGFVTTATTTDRRQGVGLLDPVAVETQRRRLQEMVSSIQASMDRQTHTHTHLTHTHLMHTHSQEEVEKEKGEGLMDEEREEPMEPMDQS</sequence>